<protein>
    <submittedName>
        <fullName evidence="2">Cupin domain-containing protein</fullName>
    </submittedName>
</protein>
<dbReference type="Gene3D" id="2.60.120.10">
    <property type="entry name" value="Jelly Rolls"/>
    <property type="match status" value="1"/>
</dbReference>
<feature type="domain" description="Cupin type-2" evidence="1">
    <location>
        <begin position="26"/>
        <end position="91"/>
    </location>
</feature>
<dbReference type="EMBL" id="SFCC01000012">
    <property type="protein sequence ID" value="RZQ61500.1"/>
    <property type="molecule type" value="Genomic_DNA"/>
</dbReference>
<keyword evidence="3" id="KW-1185">Reference proteome</keyword>
<name>A0A4Q7J242_9PSEU</name>
<dbReference type="SUPFAM" id="SSF51182">
    <property type="entry name" value="RmlC-like cupins"/>
    <property type="match status" value="1"/>
</dbReference>
<proteinExistence type="predicted"/>
<sequence>MPEQPLLPGGIGMSRLRVYPWDTDDGSYGGSPHMHLTCTECYVVLGGTGELHTVTAAGLSRVPLEPGDAVWFTPGTVHRAVNNGGLRVQVLMQNDGLPEAGDAVLTFPARYLESPRAYASVAAIGDGDPSEREHRARRRRDLAVAGFGELVVGGAQALERFYAAAVALVADRLPDWEKTWRDRALAAAERTGTQIAALRRGDGSHLRAAAVTRLTDPAEDTLGMCGYLAPYRRDQAVAPRVT</sequence>
<reference evidence="2 3" key="1">
    <citation type="submission" date="2019-02" db="EMBL/GenBank/DDBJ databases">
        <title>Draft genome sequence of Amycolatopsis sp. 8-3EHSu isolated from roots of Suaeda maritima.</title>
        <authorList>
            <person name="Duangmal K."/>
            <person name="Chantavorakit T."/>
        </authorList>
    </citation>
    <scope>NUCLEOTIDE SEQUENCE [LARGE SCALE GENOMIC DNA]</scope>
    <source>
        <strain evidence="2 3">8-3EHSu</strain>
    </source>
</reference>
<dbReference type="Proteomes" id="UP000292003">
    <property type="component" value="Unassembled WGS sequence"/>
</dbReference>
<dbReference type="InterPro" id="IPR011051">
    <property type="entry name" value="RmlC_Cupin_sf"/>
</dbReference>
<accession>A0A4Q7J242</accession>
<gene>
    <name evidence="2" type="ORF">EWH70_24340</name>
</gene>
<evidence type="ECO:0000313" key="2">
    <source>
        <dbReference type="EMBL" id="RZQ61500.1"/>
    </source>
</evidence>
<dbReference type="OrthoDB" id="623300at2"/>
<dbReference type="AlphaFoldDB" id="A0A4Q7J242"/>
<evidence type="ECO:0000313" key="3">
    <source>
        <dbReference type="Proteomes" id="UP000292003"/>
    </source>
</evidence>
<organism evidence="2 3">
    <name type="scientific">Amycolatopsis suaedae</name>
    <dbReference type="NCBI Taxonomy" id="2510978"/>
    <lineage>
        <taxon>Bacteria</taxon>
        <taxon>Bacillati</taxon>
        <taxon>Actinomycetota</taxon>
        <taxon>Actinomycetes</taxon>
        <taxon>Pseudonocardiales</taxon>
        <taxon>Pseudonocardiaceae</taxon>
        <taxon>Amycolatopsis</taxon>
    </lineage>
</organism>
<dbReference type="InterPro" id="IPR013096">
    <property type="entry name" value="Cupin_2"/>
</dbReference>
<dbReference type="InterPro" id="IPR014710">
    <property type="entry name" value="RmlC-like_jellyroll"/>
</dbReference>
<evidence type="ECO:0000259" key="1">
    <source>
        <dbReference type="Pfam" id="PF07883"/>
    </source>
</evidence>
<comment type="caution">
    <text evidence="2">The sequence shown here is derived from an EMBL/GenBank/DDBJ whole genome shotgun (WGS) entry which is preliminary data.</text>
</comment>
<dbReference type="RefSeq" id="WP_130477803.1">
    <property type="nucleotide sequence ID" value="NZ_SFCC01000012.1"/>
</dbReference>
<dbReference type="Pfam" id="PF07883">
    <property type="entry name" value="Cupin_2"/>
    <property type="match status" value="1"/>
</dbReference>